<organism evidence="5 6">
    <name type="scientific">Amycolatopsis marina</name>
    <dbReference type="NCBI Taxonomy" id="490629"/>
    <lineage>
        <taxon>Bacteria</taxon>
        <taxon>Bacillati</taxon>
        <taxon>Actinomycetota</taxon>
        <taxon>Actinomycetes</taxon>
        <taxon>Pseudonocardiales</taxon>
        <taxon>Pseudonocardiaceae</taxon>
        <taxon>Amycolatopsis</taxon>
    </lineage>
</organism>
<proteinExistence type="inferred from homology"/>
<feature type="domain" description="Nudix hydrolase" evidence="4">
    <location>
        <begin position="19"/>
        <end position="148"/>
    </location>
</feature>
<comment type="similarity">
    <text evidence="1 3">Belongs to the Nudix hydrolase family.</text>
</comment>
<dbReference type="InterPro" id="IPR020084">
    <property type="entry name" value="NUDIX_hydrolase_CS"/>
</dbReference>
<dbReference type="PANTHER" id="PTHR43736">
    <property type="entry name" value="ADP-RIBOSE PYROPHOSPHATASE"/>
    <property type="match status" value="1"/>
</dbReference>
<protein>
    <submittedName>
        <fullName evidence="5">8-oxo-dGTP diphosphatase</fullName>
    </submittedName>
</protein>
<gene>
    <name evidence="5" type="ORF">SAMN05216266_12341</name>
</gene>
<dbReference type="AlphaFoldDB" id="A0A1I1C925"/>
<dbReference type="EMBL" id="FOKG01000023">
    <property type="protein sequence ID" value="SFB59141.1"/>
    <property type="molecule type" value="Genomic_DNA"/>
</dbReference>
<evidence type="ECO:0000259" key="4">
    <source>
        <dbReference type="PROSITE" id="PS51462"/>
    </source>
</evidence>
<dbReference type="SUPFAM" id="SSF55811">
    <property type="entry name" value="Nudix"/>
    <property type="match status" value="1"/>
</dbReference>
<evidence type="ECO:0000256" key="1">
    <source>
        <dbReference type="ARBA" id="ARBA00005582"/>
    </source>
</evidence>
<evidence type="ECO:0000256" key="3">
    <source>
        <dbReference type="RuleBase" id="RU003476"/>
    </source>
</evidence>
<name>A0A1I1C925_9PSEU</name>
<sequence length="150" mass="16406">MVDNSLLEQLTTQATADGVQQLVVGGVVQHDDKVLLLQRPDDDFMGGIFELPSGKVEADEKLDAALIREVKEETGLDVSAIRHYLGSFDYTSGSGKKSRQFNFAVDVASAEPVELQEHDAYAWTALTDEPPVTDAVKAVLREYRELGPAE</sequence>
<dbReference type="InterPro" id="IPR020476">
    <property type="entry name" value="Nudix_hydrolase"/>
</dbReference>
<keyword evidence="6" id="KW-1185">Reference proteome</keyword>
<dbReference type="PANTHER" id="PTHR43736:SF1">
    <property type="entry name" value="DIHYDRONEOPTERIN TRIPHOSPHATE DIPHOSPHATASE"/>
    <property type="match status" value="1"/>
</dbReference>
<dbReference type="Pfam" id="PF00293">
    <property type="entry name" value="NUDIX"/>
    <property type="match status" value="1"/>
</dbReference>
<evidence type="ECO:0000313" key="5">
    <source>
        <dbReference type="EMBL" id="SFB59141.1"/>
    </source>
</evidence>
<accession>A0A1I1C925</accession>
<dbReference type="STRING" id="490629.SAMN05216266_12341"/>
<evidence type="ECO:0000256" key="2">
    <source>
        <dbReference type="ARBA" id="ARBA00022801"/>
    </source>
</evidence>
<dbReference type="OrthoDB" id="9804442at2"/>
<dbReference type="PROSITE" id="PS51462">
    <property type="entry name" value="NUDIX"/>
    <property type="match status" value="1"/>
</dbReference>
<dbReference type="InterPro" id="IPR000086">
    <property type="entry name" value="NUDIX_hydrolase_dom"/>
</dbReference>
<dbReference type="Gene3D" id="3.90.79.10">
    <property type="entry name" value="Nucleoside Triphosphate Pyrophosphohydrolase"/>
    <property type="match status" value="1"/>
</dbReference>
<keyword evidence="2 3" id="KW-0378">Hydrolase</keyword>
<reference evidence="6" key="1">
    <citation type="submission" date="2016-10" db="EMBL/GenBank/DDBJ databases">
        <authorList>
            <person name="Varghese N."/>
            <person name="Submissions S."/>
        </authorList>
    </citation>
    <scope>NUCLEOTIDE SEQUENCE [LARGE SCALE GENOMIC DNA]</scope>
    <source>
        <strain evidence="6">CGMCC 4.3568</strain>
    </source>
</reference>
<evidence type="ECO:0000313" key="6">
    <source>
        <dbReference type="Proteomes" id="UP000243799"/>
    </source>
</evidence>
<dbReference type="Proteomes" id="UP000243799">
    <property type="component" value="Unassembled WGS sequence"/>
</dbReference>
<dbReference type="InterPro" id="IPR015797">
    <property type="entry name" value="NUDIX_hydrolase-like_dom_sf"/>
</dbReference>
<dbReference type="PROSITE" id="PS00893">
    <property type="entry name" value="NUDIX_BOX"/>
    <property type="match status" value="1"/>
</dbReference>
<dbReference type="RefSeq" id="WP_091677686.1">
    <property type="nucleotide sequence ID" value="NZ_FOKG01000023.1"/>
</dbReference>
<dbReference type="PRINTS" id="PR00502">
    <property type="entry name" value="NUDIXFAMILY"/>
</dbReference>
<dbReference type="GO" id="GO:0016787">
    <property type="term" value="F:hydrolase activity"/>
    <property type="evidence" value="ECO:0007669"/>
    <property type="project" value="UniProtKB-KW"/>
</dbReference>